<feature type="domain" description="Translation elongation factor EFTu-like" evidence="2">
    <location>
        <begin position="181"/>
        <end position="246"/>
    </location>
</feature>
<keyword evidence="1" id="KW-0547">Nucleotide-binding</keyword>
<evidence type="ECO:0000256" key="1">
    <source>
        <dbReference type="ARBA" id="ARBA00023134"/>
    </source>
</evidence>
<dbReference type="GO" id="GO:0005525">
    <property type="term" value="F:GTP binding"/>
    <property type="evidence" value="ECO:0007669"/>
    <property type="project" value="UniProtKB-KW"/>
</dbReference>
<dbReference type="Gene3D" id="2.40.30.10">
    <property type="entry name" value="Translation factors"/>
    <property type="match status" value="1"/>
</dbReference>
<organism evidence="3">
    <name type="scientific">uncultured Rhodobacterales bacterium HF0010_04M21</name>
    <dbReference type="NCBI Taxonomy" id="710782"/>
    <lineage>
        <taxon>Bacteria</taxon>
        <taxon>Pseudomonadati</taxon>
        <taxon>Pseudomonadota</taxon>
        <taxon>Alphaproteobacteria</taxon>
        <taxon>Rhodobacterales</taxon>
        <taxon>environmental samples</taxon>
    </lineage>
</organism>
<keyword evidence="1" id="KW-0342">GTP-binding</keyword>
<dbReference type="PANTHER" id="PTHR43721:SF11">
    <property type="entry name" value="SELENOCYSTEINE-SPECIFIC ELONGATION FACTOR"/>
    <property type="match status" value="1"/>
</dbReference>
<dbReference type="GO" id="GO:0001514">
    <property type="term" value="P:selenocysteine incorporation"/>
    <property type="evidence" value="ECO:0007669"/>
    <property type="project" value="TreeGrafter"/>
</dbReference>
<dbReference type="Pfam" id="PF03144">
    <property type="entry name" value="GTP_EFTU_D2"/>
    <property type="match status" value="1"/>
</dbReference>
<keyword evidence="3" id="KW-0648">Protein biosynthesis</keyword>
<reference evidence="3" key="1">
    <citation type="journal article" date="2011" name="Environ. Microbiol.">
        <title>Time-series analyses of Monterey Bay coastal microbial picoplankton using a 'genome proxy' microarray.</title>
        <authorList>
            <person name="Rich V.I."/>
            <person name="Pham V.D."/>
            <person name="Eppley J."/>
            <person name="Shi Y."/>
            <person name="DeLong E.F."/>
        </authorList>
    </citation>
    <scope>NUCLEOTIDE SEQUENCE</scope>
</reference>
<evidence type="ECO:0000259" key="2">
    <source>
        <dbReference type="Pfam" id="PF03144"/>
    </source>
</evidence>
<sequence length="352" mass="37767">MLLQAQASRRFMVVLNIAVIASDELARSIAKAADQRDVHTYVHKENGPEGARILSLIRPAKYPERLPPFLNALSTSQAGIIEVTAVDASLGEVLVAFASAGIKRGLAIINPAEGGWIDEDQVNMLFKQAGLASWTFEANDGVHLRERMYALMDDIQGVLEANAKAPLVLPVDQHFNVKGIGLVAIGYVQSGSVSIHDEVMLLPANGTGNAKSLQVMDDDVDVATAGDRVGLALRNAKEDHLTGGTIIVHPPVEDKRANLSVPLAVEQHQSSTVHLTTSPFQKRVLAKGDVVHASVDLQFVVGRVASVDGQSLSVDWEQPLFIRKDNPPSVLIAQLDSKPRIMGSAVLVQNDA</sequence>
<dbReference type="InterPro" id="IPR009000">
    <property type="entry name" value="Transl_B-barrel_sf"/>
</dbReference>
<dbReference type="SUPFAM" id="SSF50447">
    <property type="entry name" value="Translation proteins"/>
    <property type="match status" value="1"/>
</dbReference>
<dbReference type="EMBL" id="GU474843">
    <property type="protein sequence ID" value="ADI16649.1"/>
    <property type="molecule type" value="Genomic_DNA"/>
</dbReference>
<dbReference type="InterPro" id="IPR004161">
    <property type="entry name" value="EFTu-like_2"/>
</dbReference>
<keyword evidence="3" id="KW-0251">Elongation factor</keyword>
<dbReference type="GO" id="GO:0003746">
    <property type="term" value="F:translation elongation factor activity"/>
    <property type="evidence" value="ECO:0007669"/>
    <property type="project" value="UniProtKB-KW"/>
</dbReference>
<proteinExistence type="predicted"/>
<dbReference type="AlphaFoldDB" id="E0XQF8"/>
<evidence type="ECO:0000313" key="3">
    <source>
        <dbReference type="EMBL" id="ADI16649.1"/>
    </source>
</evidence>
<accession>E0XQF8</accession>
<dbReference type="PANTHER" id="PTHR43721">
    <property type="entry name" value="ELONGATION FACTOR TU-RELATED"/>
    <property type="match status" value="1"/>
</dbReference>
<protein>
    <submittedName>
        <fullName evidence="3">Selenocysteine-specific translation elongation factor</fullName>
    </submittedName>
</protein>
<name>E0XQF8_9RHOB</name>
<dbReference type="InterPro" id="IPR050055">
    <property type="entry name" value="EF-Tu_GTPase"/>
</dbReference>